<dbReference type="EMBL" id="FZOF01000001">
    <property type="protein sequence ID" value="SNR79883.1"/>
    <property type="molecule type" value="Genomic_DNA"/>
</dbReference>
<dbReference type="RefSeq" id="WP_089221559.1">
    <property type="nucleotide sequence ID" value="NZ_FZOF01000001.1"/>
</dbReference>
<dbReference type="Pfam" id="PF03777">
    <property type="entry name" value="ChpA-C"/>
    <property type="match status" value="1"/>
</dbReference>
<feature type="signal peptide" evidence="7">
    <location>
        <begin position="1"/>
        <end position="27"/>
    </location>
</feature>
<keyword evidence="2" id="KW-0134">Cell wall</keyword>
<name>A0A238ZAR9_9ACTN</name>
<dbReference type="Proteomes" id="UP000198280">
    <property type="component" value="Unassembled WGS sequence"/>
</dbReference>
<keyword evidence="4 7" id="KW-0732">Signal</keyword>
<evidence type="ECO:0000259" key="8">
    <source>
        <dbReference type="PROSITE" id="PS51884"/>
    </source>
</evidence>
<dbReference type="GO" id="GO:0007155">
    <property type="term" value="P:cell adhesion"/>
    <property type="evidence" value="ECO:0007669"/>
    <property type="project" value="UniProtKB-KW"/>
</dbReference>
<protein>
    <submittedName>
        <fullName evidence="9">Small secreted domain</fullName>
    </submittedName>
</protein>
<dbReference type="AlphaFoldDB" id="A0A238ZAR9"/>
<feature type="domain" description="Chaplin" evidence="8">
    <location>
        <begin position="76"/>
        <end position="116"/>
    </location>
</feature>
<proteinExistence type="predicted"/>
<evidence type="ECO:0000256" key="5">
    <source>
        <dbReference type="ARBA" id="ARBA00022889"/>
    </source>
</evidence>
<keyword evidence="10" id="KW-1185">Reference proteome</keyword>
<evidence type="ECO:0000256" key="7">
    <source>
        <dbReference type="SAM" id="SignalP"/>
    </source>
</evidence>
<evidence type="ECO:0000313" key="9">
    <source>
        <dbReference type="EMBL" id="SNR79883.1"/>
    </source>
</evidence>
<keyword evidence="5" id="KW-0130">Cell adhesion</keyword>
<feature type="chain" id="PRO_5013257908" evidence="7">
    <location>
        <begin position="28"/>
        <end position="117"/>
    </location>
</feature>
<reference evidence="9 10" key="1">
    <citation type="submission" date="2017-06" db="EMBL/GenBank/DDBJ databases">
        <authorList>
            <person name="Kim H.J."/>
            <person name="Triplett B.A."/>
        </authorList>
    </citation>
    <scope>NUCLEOTIDE SEQUENCE [LARGE SCALE GENOMIC DNA]</scope>
    <source>
        <strain evidence="9 10">CGMCC 4.1858</strain>
    </source>
</reference>
<evidence type="ECO:0000256" key="4">
    <source>
        <dbReference type="ARBA" id="ARBA00022729"/>
    </source>
</evidence>
<evidence type="ECO:0000256" key="6">
    <source>
        <dbReference type="ARBA" id="ARBA00023087"/>
    </source>
</evidence>
<comment type="subcellular location">
    <subcellularLocation>
        <location evidence="1">Secreted</location>
        <location evidence="1">Cell wall</location>
    </subcellularLocation>
</comment>
<organism evidence="9 10">
    <name type="scientific">Actinacidiphila glaucinigra</name>
    <dbReference type="NCBI Taxonomy" id="235986"/>
    <lineage>
        <taxon>Bacteria</taxon>
        <taxon>Bacillati</taxon>
        <taxon>Actinomycetota</taxon>
        <taxon>Actinomycetes</taxon>
        <taxon>Kitasatosporales</taxon>
        <taxon>Streptomycetaceae</taxon>
        <taxon>Actinacidiphila</taxon>
    </lineage>
</organism>
<evidence type="ECO:0000256" key="3">
    <source>
        <dbReference type="ARBA" id="ARBA00022525"/>
    </source>
</evidence>
<dbReference type="PROSITE" id="PS51884">
    <property type="entry name" value="CHAPLIN"/>
    <property type="match status" value="1"/>
</dbReference>
<evidence type="ECO:0000256" key="2">
    <source>
        <dbReference type="ARBA" id="ARBA00022512"/>
    </source>
</evidence>
<keyword evidence="6" id="KW-0034">Amyloid</keyword>
<keyword evidence="3" id="KW-0964">Secreted</keyword>
<sequence>MKRFSKAVALTVATGALVLGSATTALASGYDGGGKGGGHGYGKGYGKSYGKSYGFDGYGYGNRRSGANARAIAVGSPGILSGNVIQVPINVPINVCGNGLNAIGLLNPTAGNVCING</sequence>
<dbReference type="InterPro" id="IPR005528">
    <property type="entry name" value="ChpA-H"/>
</dbReference>
<evidence type="ECO:0000256" key="1">
    <source>
        <dbReference type="ARBA" id="ARBA00004191"/>
    </source>
</evidence>
<accession>A0A238ZAR9</accession>
<gene>
    <name evidence="9" type="ORF">SAMN05216252_10195</name>
</gene>
<evidence type="ECO:0000313" key="10">
    <source>
        <dbReference type="Proteomes" id="UP000198280"/>
    </source>
</evidence>